<dbReference type="Proteomes" id="UP000073601">
    <property type="component" value="Unassembled WGS sequence"/>
</dbReference>
<evidence type="ECO:0000313" key="2">
    <source>
        <dbReference type="Proteomes" id="UP000073601"/>
    </source>
</evidence>
<accession>A0A128FJT7</accession>
<sequence>MLDTKAYEAFVERVLHTDLNIRKFHILVAMRQVKFDRAIGLDSEVR</sequence>
<dbReference type="EMBL" id="FIZY01000129">
    <property type="protein sequence ID" value="CZF87069.1"/>
    <property type="molecule type" value="Genomic_DNA"/>
</dbReference>
<dbReference type="AlphaFoldDB" id="A0A128FJT7"/>
<protein>
    <submittedName>
        <fullName evidence="1">Uncharacterized protein</fullName>
    </submittedName>
</protein>
<organism evidence="1 2">
    <name type="scientific">Grimontia marina</name>
    <dbReference type="NCBI Taxonomy" id="646534"/>
    <lineage>
        <taxon>Bacteria</taxon>
        <taxon>Pseudomonadati</taxon>
        <taxon>Pseudomonadota</taxon>
        <taxon>Gammaproteobacteria</taxon>
        <taxon>Vibrionales</taxon>
        <taxon>Vibrionaceae</taxon>
        <taxon>Grimontia</taxon>
    </lineage>
</organism>
<name>A0A128FJT7_9GAMM</name>
<evidence type="ECO:0000313" key="1">
    <source>
        <dbReference type="EMBL" id="CZF87069.1"/>
    </source>
</evidence>
<proteinExistence type="predicted"/>
<keyword evidence="2" id="KW-1185">Reference proteome</keyword>
<gene>
    <name evidence="1" type="ORF">GMA8713_05112</name>
</gene>
<reference evidence="2" key="1">
    <citation type="submission" date="2016-02" db="EMBL/GenBank/DDBJ databases">
        <authorList>
            <person name="Rodrigo-Torres Lidia"/>
            <person name="Arahal R.David."/>
        </authorList>
    </citation>
    <scope>NUCLEOTIDE SEQUENCE [LARGE SCALE GENOMIC DNA]</scope>
    <source>
        <strain evidence="2">CECT 8713</strain>
    </source>
</reference>